<dbReference type="GO" id="GO:0045271">
    <property type="term" value="C:respiratory chain complex I"/>
    <property type="evidence" value="ECO:0007669"/>
    <property type="project" value="InterPro"/>
</dbReference>
<keyword evidence="3" id="KW-1185">Reference proteome</keyword>
<feature type="region of interest" description="Disordered" evidence="1">
    <location>
        <begin position="185"/>
        <end position="205"/>
    </location>
</feature>
<reference evidence="2" key="4">
    <citation type="submission" date="2025-09" db="UniProtKB">
        <authorList>
            <consortium name="Ensembl"/>
        </authorList>
    </citation>
    <scope>IDENTIFICATION</scope>
</reference>
<dbReference type="PANTHER" id="PTHR17117">
    <property type="entry name" value="NADH-UBIQUINONE OXIDOREDUCTASE"/>
    <property type="match status" value="1"/>
</dbReference>
<dbReference type="Ensembl" id="ENSELUT00000051737.2">
    <property type="protein sequence ID" value="ENSELUP00000068780.2"/>
    <property type="gene ID" value="ENSELUG00000000605.3"/>
</dbReference>
<dbReference type="Bgee" id="ENSELUG00000000605">
    <property type="expression patterns" value="Expressed in stomach and 14 other cell types or tissues"/>
</dbReference>
<name>A0A6Q2YSR6_ESOLU</name>
<reference evidence="2" key="3">
    <citation type="submission" date="2025-08" db="UniProtKB">
        <authorList>
            <consortium name="Ensembl"/>
        </authorList>
    </citation>
    <scope>IDENTIFICATION</scope>
</reference>
<dbReference type="GeneTree" id="ENSGT00390000012196"/>
<feature type="region of interest" description="Disordered" evidence="1">
    <location>
        <begin position="1"/>
        <end position="33"/>
    </location>
</feature>
<accession>A0A6Q2YSR6</accession>
<feature type="compositionally biased region" description="Basic and acidic residues" evidence="1">
    <location>
        <begin position="16"/>
        <end position="27"/>
    </location>
</feature>
<dbReference type="Pfam" id="PF15880">
    <property type="entry name" value="NDUFV3"/>
    <property type="match status" value="1"/>
</dbReference>
<dbReference type="AlphaFoldDB" id="A0A6Q2YSR6"/>
<evidence type="ECO:0000313" key="2">
    <source>
        <dbReference type="Ensembl" id="ENSELUP00000068780.2"/>
    </source>
</evidence>
<proteinExistence type="predicted"/>
<evidence type="ECO:0008006" key="4">
    <source>
        <dbReference type="Google" id="ProtNLM"/>
    </source>
</evidence>
<evidence type="ECO:0000313" key="3">
    <source>
        <dbReference type="Proteomes" id="UP000265140"/>
    </source>
</evidence>
<reference evidence="3" key="1">
    <citation type="journal article" date="2014" name="PLoS ONE">
        <title>The genome and linkage map of the northern pike (Esox lucius): conserved synteny revealed between the salmonid sister group and the Neoteleostei.</title>
        <authorList>
            <person name="Rondeau E.B."/>
            <person name="Minkley D.R."/>
            <person name="Leong J.S."/>
            <person name="Messmer A.M."/>
            <person name="Jantzen J.R."/>
            <person name="von Schalburg K.R."/>
            <person name="Lemon C."/>
            <person name="Bird N.H."/>
            <person name="Koop B.F."/>
        </authorList>
    </citation>
    <scope>NUCLEOTIDE SEQUENCE</scope>
</reference>
<dbReference type="Proteomes" id="UP000265140">
    <property type="component" value="Chromosome 20"/>
</dbReference>
<dbReference type="PANTHER" id="PTHR17117:SF3">
    <property type="entry name" value="NADH DEHYDROGENASE [UBIQUINONE] FLAVOPROTEIN 3, MITOCHONDRIAL"/>
    <property type="match status" value="1"/>
</dbReference>
<reference evidence="2" key="2">
    <citation type="submission" date="2020-02" db="EMBL/GenBank/DDBJ databases">
        <title>Esox lucius (northern pike) genome, fEsoLuc1, primary haplotype.</title>
        <authorList>
            <person name="Myers G."/>
            <person name="Karagic N."/>
            <person name="Meyer A."/>
            <person name="Pippel M."/>
            <person name="Reichard M."/>
            <person name="Winkler S."/>
            <person name="Tracey A."/>
            <person name="Sims Y."/>
            <person name="Howe K."/>
            <person name="Rhie A."/>
            <person name="Formenti G."/>
            <person name="Durbin R."/>
            <person name="Fedrigo O."/>
            <person name="Jarvis E.D."/>
        </authorList>
    </citation>
    <scope>NUCLEOTIDE SEQUENCE [LARGE SCALE GENOMIC DNA]</scope>
</reference>
<organism evidence="2 3">
    <name type="scientific">Esox lucius</name>
    <name type="common">Northern pike</name>
    <dbReference type="NCBI Taxonomy" id="8010"/>
    <lineage>
        <taxon>Eukaryota</taxon>
        <taxon>Metazoa</taxon>
        <taxon>Chordata</taxon>
        <taxon>Craniata</taxon>
        <taxon>Vertebrata</taxon>
        <taxon>Euteleostomi</taxon>
        <taxon>Actinopterygii</taxon>
        <taxon>Neopterygii</taxon>
        <taxon>Teleostei</taxon>
        <taxon>Protacanthopterygii</taxon>
        <taxon>Esociformes</taxon>
        <taxon>Esocidae</taxon>
        <taxon>Esox</taxon>
    </lineage>
</organism>
<evidence type="ECO:0000256" key="1">
    <source>
        <dbReference type="SAM" id="MobiDB-lite"/>
    </source>
</evidence>
<dbReference type="InterPro" id="IPR026193">
    <property type="entry name" value="NDUFV3"/>
</dbReference>
<dbReference type="GO" id="GO:0042775">
    <property type="term" value="P:mitochondrial ATP synthesis coupled electron transport"/>
    <property type="evidence" value="ECO:0007669"/>
    <property type="project" value="TreeGrafter"/>
</dbReference>
<sequence>MQEVTPAASLDTVSEAMKEEAAPKHGAQDVQRSTPVITGVELVDPAPVLDPGLAGAVASSEELRDSAPEIVVTPVEVVPEAAVEDAPGAPVAAAEVATEAAVVEVATGVRLDAMEEPPEFEAAAGPAQAVAEAAPVEAAAEELLDTAPVMAEAAGEEMITQPPAEAESMEASEGSVRKIRCVQAKETAAEPPVPAPEPFDNTTYKNLQHHNYNHYTFADMDLEMAKYRLPQPSSGRPSPRH</sequence>
<dbReference type="GO" id="GO:0005739">
    <property type="term" value="C:mitochondrion"/>
    <property type="evidence" value="ECO:0007669"/>
    <property type="project" value="InterPro"/>
</dbReference>
<gene>
    <name evidence="2" type="primary">NDUFV3</name>
</gene>
<protein>
    <recommendedName>
        <fullName evidence="4">NADH dehydrogenase [ubiquinone] flavoprotein 3, mitochondrial</fullName>
    </recommendedName>
</protein>